<sequence>MGVLGLVLLISLQKDNNIRSVWAPQSRGIIEWWYESGYLKKNDSLFFFQWTLFHRRGKPESYTLHLVLHDFSSDKHYFFYDTKLAGKSECGEKGDTIFFNRDNWILFRGETLTVMAHTGEFSYNIVSVLSKKPVFYGRDGLVSFGNDKENGKEFYYLSFTRMRSFGCLLFSNSSDTLFEEGEAWFDRQWGIEKIRPWDWFSLRLFDNTEIMLYLFRYSEDKIACFIDQDGRVSNIDTVTYSVEEYITGCGNKRFGVKWSIEVMDNQYEIVPLSYYQFNCFSGSSYWEGLCKIIKEGITVGYAVIETLAEEVEP</sequence>
<dbReference type="PANTHER" id="PTHR38591">
    <property type="entry name" value="HYDROLASE"/>
    <property type="match status" value="1"/>
</dbReference>
<name>A0A1V4QIF5_UNCW3</name>
<dbReference type="EMBL" id="MUKB01000002">
    <property type="protein sequence ID" value="OPX18635.1"/>
    <property type="molecule type" value="Genomic_DNA"/>
</dbReference>
<dbReference type="InterPro" id="IPR010791">
    <property type="entry name" value="AttH_dom"/>
</dbReference>
<evidence type="ECO:0000259" key="1">
    <source>
        <dbReference type="Pfam" id="PF07143"/>
    </source>
</evidence>
<dbReference type="PANTHER" id="PTHR38591:SF1">
    <property type="entry name" value="BLL1000 PROTEIN"/>
    <property type="match status" value="1"/>
</dbReference>
<dbReference type="AlphaFoldDB" id="A0A1V4QIF5"/>
<protein>
    <recommendedName>
        <fullName evidence="1">AttH domain-containing protein</fullName>
    </recommendedName>
</protein>
<dbReference type="Pfam" id="PF17186">
    <property type="entry name" value="Lipocalin_9"/>
    <property type="match status" value="1"/>
</dbReference>
<evidence type="ECO:0000313" key="3">
    <source>
        <dbReference type="Proteomes" id="UP000191663"/>
    </source>
</evidence>
<gene>
    <name evidence="2" type="ORF">BXT86_00150</name>
</gene>
<evidence type="ECO:0000313" key="2">
    <source>
        <dbReference type="EMBL" id="OPX18635.1"/>
    </source>
</evidence>
<accession>A0A1V4QIF5</accession>
<proteinExistence type="predicted"/>
<dbReference type="Pfam" id="PF07143">
    <property type="entry name" value="CrtC"/>
    <property type="match status" value="1"/>
</dbReference>
<dbReference type="Proteomes" id="UP000191663">
    <property type="component" value="Unassembled WGS sequence"/>
</dbReference>
<comment type="caution">
    <text evidence="2">The sequence shown here is derived from an EMBL/GenBank/DDBJ whole genome shotgun (WGS) entry which is preliminary data.</text>
</comment>
<dbReference type="InterPro" id="IPR023374">
    <property type="entry name" value="AttH-like_dom_sf"/>
</dbReference>
<feature type="domain" description="AttH" evidence="1">
    <location>
        <begin position="30"/>
        <end position="190"/>
    </location>
</feature>
<reference evidence="3" key="1">
    <citation type="submission" date="2017-01" db="EMBL/GenBank/DDBJ databases">
        <title>Novel pathways for hydrocarbon cycling and metabolic interdependencies in hydrothermal sediment communities.</title>
        <authorList>
            <person name="Dombrowski N."/>
            <person name="Seitz K."/>
            <person name="Teske A."/>
            <person name="Baker B."/>
        </authorList>
    </citation>
    <scope>NUCLEOTIDE SEQUENCE [LARGE SCALE GENOMIC DNA]</scope>
</reference>
<organism evidence="2 3">
    <name type="scientific">candidate division WOR-3 bacterium 4484_100</name>
    <dbReference type="NCBI Taxonomy" id="1936077"/>
    <lineage>
        <taxon>Bacteria</taxon>
        <taxon>Bacteria division WOR-3</taxon>
    </lineage>
</organism>
<dbReference type="Gene3D" id="2.40.370.10">
    <property type="entry name" value="AttH-like domain"/>
    <property type="match status" value="2"/>
</dbReference>
<dbReference type="SUPFAM" id="SSF159245">
    <property type="entry name" value="AttH-like"/>
    <property type="match status" value="1"/>
</dbReference>